<evidence type="ECO:0000313" key="3">
    <source>
        <dbReference type="Proteomes" id="UP000499080"/>
    </source>
</evidence>
<feature type="compositionally biased region" description="Basic and acidic residues" evidence="1">
    <location>
        <begin position="119"/>
        <end position="132"/>
    </location>
</feature>
<gene>
    <name evidence="2" type="ORF">AVEN_115476_1</name>
</gene>
<keyword evidence="3" id="KW-1185">Reference proteome</keyword>
<organism evidence="2 3">
    <name type="scientific">Araneus ventricosus</name>
    <name type="common">Orbweaver spider</name>
    <name type="synonym">Epeira ventricosa</name>
    <dbReference type="NCBI Taxonomy" id="182803"/>
    <lineage>
        <taxon>Eukaryota</taxon>
        <taxon>Metazoa</taxon>
        <taxon>Ecdysozoa</taxon>
        <taxon>Arthropoda</taxon>
        <taxon>Chelicerata</taxon>
        <taxon>Arachnida</taxon>
        <taxon>Araneae</taxon>
        <taxon>Araneomorphae</taxon>
        <taxon>Entelegynae</taxon>
        <taxon>Araneoidea</taxon>
        <taxon>Araneidae</taxon>
        <taxon>Araneus</taxon>
    </lineage>
</organism>
<reference evidence="2 3" key="1">
    <citation type="journal article" date="2019" name="Sci. Rep.">
        <title>Orb-weaving spider Araneus ventricosus genome elucidates the spidroin gene catalogue.</title>
        <authorList>
            <person name="Kono N."/>
            <person name="Nakamura H."/>
            <person name="Ohtoshi R."/>
            <person name="Moran D.A.P."/>
            <person name="Shinohara A."/>
            <person name="Yoshida Y."/>
            <person name="Fujiwara M."/>
            <person name="Mori M."/>
            <person name="Tomita M."/>
            <person name="Arakawa K."/>
        </authorList>
    </citation>
    <scope>NUCLEOTIDE SEQUENCE [LARGE SCALE GENOMIC DNA]</scope>
</reference>
<name>A0A4Y2RZB1_ARAVE</name>
<accession>A0A4Y2RZB1</accession>
<comment type="caution">
    <text evidence="2">The sequence shown here is derived from an EMBL/GenBank/DDBJ whole genome shotgun (WGS) entry which is preliminary data.</text>
</comment>
<sequence>MDVCLTVVFSKEQTEHALEKIWVSRRSRTWAAWVRARNLTARPHNTNKLCNRKWKSIPQNESVKSVEDCLRIRQFIKKERSCTPSWLFSSVLQSWKRLKRIRKKLLPHAGMEPGSPARARTESANHMGYERL</sequence>
<evidence type="ECO:0000313" key="2">
    <source>
        <dbReference type="EMBL" id="GBN80559.1"/>
    </source>
</evidence>
<dbReference type="EMBL" id="BGPR01018949">
    <property type="protein sequence ID" value="GBN80559.1"/>
    <property type="molecule type" value="Genomic_DNA"/>
</dbReference>
<evidence type="ECO:0000256" key="1">
    <source>
        <dbReference type="SAM" id="MobiDB-lite"/>
    </source>
</evidence>
<proteinExistence type="predicted"/>
<dbReference type="AlphaFoldDB" id="A0A4Y2RZB1"/>
<feature type="region of interest" description="Disordered" evidence="1">
    <location>
        <begin position="107"/>
        <end position="132"/>
    </location>
</feature>
<protein>
    <submittedName>
        <fullName evidence="2">Uncharacterized protein</fullName>
    </submittedName>
</protein>
<dbReference type="Proteomes" id="UP000499080">
    <property type="component" value="Unassembled WGS sequence"/>
</dbReference>